<dbReference type="GO" id="GO:0009236">
    <property type="term" value="P:cobalamin biosynthetic process"/>
    <property type="evidence" value="ECO:0007669"/>
    <property type="project" value="UniProtKB-UniPathway"/>
</dbReference>
<dbReference type="UniPathway" id="UPA00148"/>
<comment type="pathway">
    <text evidence="1">Cofactor biosynthesis; adenosylcobalamin biosynthesis.</text>
</comment>
<dbReference type="GO" id="GO:0016994">
    <property type="term" value="F:precorrin-6A reductase activity"/>
    <property type="evidence" value="ECO:0007669"/>
    <property type="project" value="InterPro"/>
</dbReference>
<dbReference type="OrthoDB" id="5183775at2"/>
<evidence type="ECO:0000256" key="3">
    <source>
        <dbReference type="ARBA" id="ARBA00023002"/>
    </source>
</evidence>
<dbReference type="PANTHER" id="PTHR36925">
    <property type="entry name" value="COBALT-PRECORRIN-6A REDUCTASE"/>
    <property type="match status" value="1"/>
</dbReference>
<name>A0A4R2QKN9_9PSEU</name>
<reference evidence="4 5" key="1">
    <citation type="submission" date="2019-03" db="EMBL/GenBank/DDBJ databases">
        <title>Genomic Encyclopedia of Type Strains, Phase IV (KMG-IV): sequencing the most valuable type-strain genomes for metagenomic binning, comparative biology and taxonomic classification.</title>
        <authorList>
            <person name="Goeker M."/>
        </authorList>
    </citation>
    <scope>NUCLEOTIDE SEQUENCE [LARGE SCALE GENOMIC DNA]</scope>
    <source>
        <strain evidence="4 5">DSM 45765</strain>
    </source>
</reference>
<dbReference type="Pfam" id="PF02571">
    <property type="entry name" value="CbiJ"/>
    <property type="match status" value="1"/>
</dbReference>
<dbReference type="InterPro" id="IPR003723">
    <property type="entry name" value="Precorrin-6x_reduct"/>
</dbReference>
<keyword evidence="5" id="KW-1185">Reference proteome</keyword>
<dbReference type="EMBL" id="SLXQ01000008">
    <property type="protein sequence ID" value="TCP50010.1"/>
    <property type="molecule type" value="Genomic_DNA"/>
</dbReference>
<evidence type="ECO:0000256" key="2">
    <source>
        <dbReference type="ARBA" id="ARBA00022573"/>
    </source>
</evidence>
<dbReference type="NCBIfam" id="NF005968">
    <property type="entry name" value="PRK08057.1-2"/>
    <property type="match status" value="1"/>
</dbReference>
<dbReference type="AlphaFoldDB" id="A0A4R2QKN9"/>
<organism evidence="4 5">
    <name type="scientific">Tamaricihabitans halophyticus</name>
    <dbReference type="NCBI Taxonomy" id="1262583"/>
    <lineage>
        <taxon>Bacteria</taxon>
        <taxon>Bacillati</taxon>
        <taxon>Actinomycetota</taxon>
        <taxon>Actinomycetes</taxon>
        <taxon>Pseudonocardiales</taxon>
        <taxon>Pseudonocardiaceae</taxon>
        <taxon>Tamaricihabitans</taxon>
    </lineage>
</organism>
<sequence length="252" mass="27193">MAASRVLLLGGTGEARELAAALAADPDFHVVSSLAGRSAAPVLPDGEVRIGGFAGASGLAEWLREHAIDVLVDATHPFATRMSAAADRAARAAGIPLLFLRRPGWRAQHGDDWHLVSTMDEAAAALPGFGRRVFLSIGRQEVSAFAGLRDHEFVARCLEPPDEPRPSRLTVLLERGPFSRADELSLLREHRIQVLVTKNSGGTATSAKLHACRELGMPVLMVRRPPAPEGVPRARTVRQALDWLRDQPPRDP</sequence>
<evidence type="ECO:0000313" key="4">
    <source>
        <dbReference type="EMBL" id="TCP50010.1"/>
    </source>
</evidence>
<comment type="caution">
    <text evidence="4">The sequence shown here is derived from an EMBL/GenBank/DDBJ whole genome shotgun (WGS) entry which is preliminary data.</text>
</comment>
<proteinExistence type="predicted"/>
<dbReference type="NCBIfam" id="TIGR00715">
    <property type="entry name" value="precor6x_red"/>
    <property type="match status" value="1"/>
</dbReference>
<dbReference type="Proteomes" id="UP000294911">
    <property type="component" value="Unassembled WGS sequence"/>
</dbReference>
<keyword evidence="2" id="KW-0169">Cobalamin biosynthesis</keyword>
<evidence type="ECO:0000313" key="5">
    <source>
        <dbReference type="Proteomes" id="UP000294911"/>
    </source>
</evidence>
<gene>
    <name evidence="4" type="ORF">EV191_10896</name>
</gene>
<keyword evidence="3" id="KW-0560">Oxidoreductase</keyword>
<dbReference type="PANTHER" id="PTHR36925:SF1">
    <property type="entry name" value="COBALT-PRECORRIN-6A REDUCTASE"/>
    <property type="match status" value="1"/>
</dbReference>
<evidence type="ECO:0000256" key="1">
    <source>
        <dbReference type="ARBA" id="ARBA00004953"/>
    </source>
</evidence>
<protein>
    <submittedName>
        <fullName evidence="4">Precorrin-6A/cobalt-precorrin-6A reductase</fullName>
    </submittedName>
</protein>
<dbReference type="PROSITE" id="PS51014">
    <property type="entry name" value="COBK_CBIJ"/>
    <property type="match status" value="1"/>
</dbReference>
<accession>A0A4R2QKN9</accession>
<dbReference type="RefSeq" id="WP_132878326.1">
    <property type="nucleotide sequence ID" value="NZ_SLXQ01000008.1"/>
</dbReference>